<evidence type="ECO:0000256" key="1">
    <source>
        <dbReference type="ARBA" id="ARBA00004429"/>
    </source>
</evidence>
<protein>
    <submittedName>
        <fullName evidence="11">PTS fructose transporter subunit IIC</fullName>
    </submittedName>
</protein>
<feature type="transmembrane region" description="Helical" evidence="9">
    <location>
        <begin position="223"/>
        <end position="243"/>
    </location>
</feature>
<feature type="transmembrane region" description="Helical" evidence="9">
    <location>
        <begin position="320"/>
        <end position="342"/>
    </location>
</feature>
<feature type="transmembrane region" description="Helical" evidence="9">
    <location>
        <begin position="282"/>
        <end position="300"/>
    </location>
</feature>
<feature type="transmembrane region" description="Helical" evidence="9">
    <location>
        <begin position="105"/>
        <end position="124"/>
    </location>
</feature>
<dbReference type="InterPro" id="IPR006327">
    <property type="entry name" value="PTS_IIC_fruc"/>
</dbReference>
<name>A0ABQ3W9N3_9LACO</name>
<feature type="domain" description="PTS EIIC type-2" evidence="10">
    <location>
        <begin position="8"/>
        <end position="347"/>
    </location>
</feature>
<evidence type="ECO:0000313" key="12">
    <source>
        <dbReference type="Proteomes" id="UP000616547"/>
    </source>
</evidence>
<gene>
    <name evidence="11" type="ORF">lacNasYZ03_18270</name>
</gene>
<keyword evidence="5" id="KW-0598">Phosphotransferase system</keyword>
<organism evidence="11 12">
    <name type="scientific">Lactobacillus nasalidis</name>
    <dbReference type="NCBI Taxonomy" id="2797258"/>
    <lineage>
        <taxon>Bacteria</taxon>
        <taxon>Bacillati</taxon>
        <taxon>Bacillota</taxon>
        <taxon>Bacilli</taxon>
        <taxon>Lactobacillales</taxon>
        <taxon>Lactobacillaceae</taxon>
        <taxon>Lactobacillus</taxon>
    </lineage>
</organism>
<evidence type="ECO:0000256" key="6">
    <source>
        <dbReference type="ARBA" id="ARBA00022692"/>
    </source>
</evidence>
<feature type="transmembrane region" description="Helical" evidence="9">
    <location>
        <begin position="64"/>
        <end position="85"/>
    </location>
</feature>
<evidence type="ECO:0000256" key="9">
    <source>
        <dbReference type="SAM" id="Phobius"/>
    </source>
</evidence>
<dbReference type="InterPro" id="IPR013014">
    <property type="entry name" value="PTS_EIIC_2"/>
</dbReference>
<dbReference type="InterPro" id="IPR050864">
    <property type="entry name" value="Bacterial_PTS_Sugar_Transport"/>
</dbReference>
<feature type="transmembrane region" description="Helical" evidence="9">
    <location>
        <begin position="255"/>
        <end position="275"/>
    </location>
</feature>
<reference evidence="12" key="1">
    <citation type="submission" date="2021-01" db="EMBL/GenBank/DDBJ databases">
        <title>Draft genome sequence of Nasalis larvatus strain YZ03.</title>
        <authorList>
            <person name="Suzuki-Hashido N."/>
            <person name="Tsuchida S."/>
            <person name="Hayakawa T."/>
        </authorList>
    </citation>
    <scope>NUCLEOTIDE SEQUENCE [LARGE SCALE GENOMIC DNA]</scope>
    <source>
        <strain evidence="12">YZ03</strain>
    </source>
</reference>
<evidence type="ECO:0000256" key="3">
    <source>
        <dbReference type="ARBA" id="ARBA00022475"/>
    </source>
</evidence>
<feature type="transmembrane region" description="Helical" evidence="9">
    <location>
        <begin position="20"/>
        <end position="43"/>
    </location>
</feature>
<sequence>MKKLLKEWEGYVMSGISYMIPTIIGGALVVGVPQIIGMCFGVTDLSKYAKTAGFLHWLYQVNQVGWIGIGLVNLVIGGYIAYAIGDKPALGAGFIGGQLATNNQLGFIGAMVAGFVAGYVARWCRKIKVSEKWNSAIELIVTPLLTTGAVAIVVGLILNAPLAWINTSLVSWVKAMVNQKTNAILLAAVMGGMIGVDLGGPVNKASWSVGNFFMLEGIYKPCLYTNIAICAIPLGYALMTFIWPKERFSAELFEMGRNDLVTGAFGITEGAIPFLMKAPQLFFVNVIGGALGSVVGAAMGVNSIMPPLGGIPGILTAQNIPAYICGILACSVFIAVVAPLIANFKEPKEAEVNSDDIEINFE</sequence>
<feature type="transmembrane region" description="Helical" evidence="9">
    <location>
        <begin position="136"/>
        <end position="163"/>
    </location>
</feature>
<evidence type="ECO:0000256" key="5">
    <source>
        <dbReference type="ARBA" id="ARBA00022683"/>
    </source>
</evidence>
<dbReference type="PANTHER" id="PTHR30505:SF0">
    <property type="entry name" value="FRUCTOSE-LIKE PTS SYSTEM EIIBC COMPONENT-RELATED"/>
    <property type="match status" value="1"/>
</dbReference>
<comment type="subcellular location">
    <subcellularLocation>
        <location evidence="1">Cell inner membrane</location>
        <topology evidence="1">Multi-pass membrane protein</topology>
    </subcellularLocation>
</comment>
<dbReference type="Proteomes" id="UP000616547">
    <property type="component" value="Unassembled WGS sequence"/>
</dbReference>
<keyword evidence="7 9" id="KW-1133">Transmembrane helix</keyword>
<accession>A0ABQ3W9N3</accession>
<dbReference type="RefSeq" id="WP_201331393.1">
    <property type="nucleotide sequence ID" value="NZ_BOCG01000507.1"/>
</dbReference>
<evidence type="ECO:0000313" key="11">
    <source>
        <dbReference type="EMBL" id="GHW02140.1"/>
    </source>
</evidence>
<evidence type="ECO:0000259" key="10">
    <source>
        <dbReference type="PROSITE" id="PS51104"/>
    </source>
</evidence>
<evidence type="ECO:0000256" key="2">
    <source>
        <dbReference type="ARBA" id="ARBA00022448"/>
    </source>
</evidence>
<keyword evidence="12" id="KW-1185">Reference proteome</keyword>
<dbReference type="PANTHER" id="PTHR30505">
    <property type="entry name" value="FRUCTOSE-LIKE PERMEASE"/>
    <property type="match status" value="1"/>
</dbReference>
<evidence type="ECO:0000256" key="8">
    <source>
        <dbReference type="ARBA" id="ARBA00023136"/>
    </source>
</evidence>
<keyword evidence="3" id="KW-1003">Cell membrane</keyword>
<dbReference type="EMBL" id="BOCI01000495">
    <property type="protein sequence ID" value="GHW02140.1"/>
    <property type="molecule type" value="Genomic_DNA"/>
</dbReference>
<evidence type="ECO:0000256" key="4">
    <source>
        <dbReference type="ARBA" id="ARBA00022597"/>
    </source>
</evidence>
<keyword evidence="4" id="KW-0762">Sugar transport</keyword>
<dbReference type="NCBIfam" id="TIGR01427">
    <property type="entry name" value="PTS_IIC_fructo"/>
    <property type="match status" value="1"/>
</dbReference>
<dbReference type="PROSITE" id="PS51104">
    <property type="entry name" value="PTS_EIIC_TYPE_2"/>
    <property type="match status" value="1"/>
</dbReference>
<proteinExistence type="predicted"/>
<keyword evidence="8 9" id="KW-0472">Membrane</keyword>
<comment type="caution">
    <text evidence="11">The sequence shown here is derived from an EMBL/GenBank/DDBJ whole genome shotgun (WGS) entry which is preliminary data.</text>
</comment>
<evidence type="ECO:0000256" key="7">
    <source>
        <dbReference type="ARBA" id="ARBA00022989"/>
    </source>
</evidence>
<keyword evidence="2" id="KW-0813">Transport</keyword>
<feature type="transmembrane region" description="Helical" evidence="9">
    <location>
        <begin position="183"/>
        <end position="202"/>
    </location>
</feature>
<keyword evidence="6 9" id="KW-0812">Transmembrane</keyword>